<evidence type="ECO:0000313" key="10">
    <source>
        <dbReference type="EMBL" id="MFC0179252.1"/>
    </source>
</evidence>
<keyword evidence="6 8" id="KW-1133">Transmembrane helix</keyword>
<evidence type="ECO:0000256" key="1">
    <source>
        <dbReference type="ARBA" id="ARBA00004429"/>
    </source>
</evidence>
<feature type="transmembrane region" description="Helical" evidence="8">
    <location>
        <begin position="113"/>
        <end position="135"/>
    </location>
</feature>
<evidence type="ECO:0000256" key="6">
    <source>
        <dbReference type="ARBA" id="ARBA00022989"/>
    </source>
</evidence>
<dbReference type="PROSITE" id="PS50928">
    <property type="entry name" value="ABC_TM1"/>
    <property type="match status" value="1"/>
</dbReference>
<name>A0ABV6C8F2_9GAMM</name>
<reference evidence="10 11" key="1">
    <citation type="submission" date="2024-09" db="EMBL/GenBank/DDBJ databases">
        <authorList>
            <person name="Sun Q."/>
            <person name="Mori K."/>
        </authorList>
    </citation>
    <scope>NUCLEOTIDE SEQUENCE [LARGE SCALE GENOMIC DNA]</scope>
    <source>
        <strain evidence="10 11">CCM 8545</strain>
    </source>
</reference>
<proteinExistence type="inferred from homology"/>
<evidence type="ECO:0000259" key="9">
    <source>
        <dbReference type="PROSITE" id="PS50928"/>
    </source>
</evidence>
<accession>A0ABV6C8F2</accession>
<evidence type="ECO:0000256" key="3">
    <source>
        <dbReference type="ARBA" id="ARBA00022475"/>
    </source>
</evidence>
<dbReference type="CDD" id="cd06261">
    <property type="entry name" value="TM_PBP2"/>
    <property type="match status" value="1"/>
</dbReference>
<organism evidence="10 11">
    <name type="scientific">Thorsellia kenyensis</name>
    <dbReference type="NCBI Taxonomy" id="1549888"/>
    <lineage>
        <taxon>Bacteria</taxon>
        <taxon>Pseudomonadati</taxon>
        <taxon>Pseudomonadota</taxon>
        <taxon>Gammaproteobacteria</taxon>
        <taxon>Enterobacterales</taxon>
        <taxon>Thorselliaceae</taxon>
        <taxon>Thorsellia</taxon>
    </lineage>
</organism>
<keyword evidence="7 8" id="KW-0472">Membrane</keyword>
<dbReference type="Proteomes" id="UP001589758">
    <property type="component" value="Unassembled WGS sequence"/>
</dbReference>
<dbReference type="InterPro" id="IPR035906">
    <property type="entry name" value="MetI-like_sf"/>
</dbReference>
<dbReference type="PROSITE" id="PS51257">
    <property type="entry name" value="PROKAR_LIPOPROTEIN"/>
    <property type="match status" value="1"/>
</dbReference>
<sequence>MGSIAFKNIIEHLKLQSAAKWSLIVLIVFFIACALAFLSPFDPNLGIVKERYISPNTTHWFGTDKYGRDYFTRALYGGRISLLVGFLSMLISVSLGTLIGTLAGYFSGIIDSILMRLVDALLSIPSFFLMLLLNAYLKPSIMTVIIIIGALSWMNIARLIRAETLTLKEREYVLYAKASGQSAMMIILKHIIPNVFPTMIVAATISIAGAIMMESALSFLGLGVQAPNASWGSMLNDARSDINRAPYLGLFPGMLILLTVLSFNMLGDLLRQAFDPKTRS</sequence>
<evidence type="ECO:0000256" key="5">
    <source>
        <dbReference type="ARBA" id="ARBA00022692"/>
    </source>
</evidence>
<dbReference type="InterPro" id="IPR050366">
    <property type="entry name" value="BP-dependent_transpt_permease"/>
</dbReference>
<dbReference type="PANTHER" id="PTHR43386">
    <property type="entry name" value="OLIGOPEPTIDE TRANSPORT SYSTEM PERMEASE PROTEIN APPC"/>
    <property type="match status" value="1"/>
</dbReference>
<feature type="transmembrane region" description="Helical" evidence="8">
    <location>
        <begin position="21"/>
        <end position="41"/>
    </location>
</feature>
<feature type="transmembrane region" description="Helical" evidence="8">
    <location>
        <begin position="245"/>
        <end position="266"/>
    </location>
</feature>
<comment type="caution">
    <text evidence="10">The sequence shown here is derived from an EMBL/GenBank/DDBJ whole genome shotgun (WGS) entry which is preliminary data.</text>
</comment>
<dbReference type="RefSeq" id="WP_385876348.1">
    <property type="nucleotide sequence ID" value="NZ_JBHLXE010000038.1"/>
</dbReference>
<evidence type="ECO:0000256" key="7">
    <source>
        <dbReference type="ARBA" id="ARBA00023136"/>
    </source>
</evidence>
<dbReference type="InterPro" id="IPR000515">
    <property type="entry name" value="MetI-like"/>
</dbReference>
<keyword evidence="2 8" id="KW-0813">Transport</keyword>
<dbReference type="Pfam" id="PF00528">
    <property type="entry name" value="BPD_transp_1"/>
    <property type="match status" value="1"/>
</dbReference>
<evidence type="ECO:0000256" key="2">
    <source>
        <dbReference type="ARBA" id="ARBA00022448"/>
    </source>
</evidence>
<keyword evidence="3" id="KW-1003">Cell membrane</keyword>
<feature type="transmembrane region" description="Helical" evidence="8">
    <location>
        <begin position="141"/>
        <end position="160"/>
    </location>
</feature>
<keyword evidence="11" id="KW-1185">Reference proteome</keyword>
<protein>
    <submittedName>
        <fullName evidence="10">ABC transporter permease</fullName>
    </submittedName>
</protein>
<keyword evidence="4" id="KW-0997">Cell inner membrane</keyword>
<evidence type="ECO:0000256" key="8">
    <source>
        <dbReference type="RuleBase" id="RU363032"/>
    </source>
</evidence>
<comment type="subcellular location">
    <subcellularLocation>
        <location evidence="1">Cell inner membrane</location>
        <topology evidence="1">Multi-pass membrane protein</topology>
    </subcellularLocation>
    <subcellularLocation>
        <location evidence="8">Cell membrane</location>
        <topology evidence="8">Multi-pass membrane protein</topology>
    </subcellularLocation>
</comment>
<dbReference type="Gene3D" id="1.10.3720.10">
    <property type="entry name" value="MetI-like"/>
    <property type="match status" value="1"/>
</dbReference>
<gene>
    <name evidence="10" type="ORF">ACFFIT_03915</name>
</gene>
<keyword evidence="5 8" id="KW-0812">Transmembrane</keyword>
<evidence type="ECO:0000256" key="4">
    <source>
        <dbReference type="ARBA" id="ARBA00022519"/>
    </source>
</evidence>
<dbReference type="EMBL" id="JBHLXE010000038">
    <property type="protein sequence ID" value="MFC0179252.1"/>
    <property type="molecule type" value="Genomic_DNA"/>
</dbReference>
<dbReference type="SUPFAM" id="SSF161098">
    <property type="entry name" value="MetI-like"/>
    <property type="match status" value="1"/>
</dbReference>
<feature type="transmembrane region" description="Helical" evidence="8">
    <location>
        <begin position="80"/>
        <end position="106"/>
    </location>
</feature>
<evidence type="ECO:0000313" key="11">
    <source>
        <dbReference type="Proteomes" id="UP001589758"/>
    </source>
</evidence>
<feature type="domain" description="ABC transmembrane type-1" evidence="9">
    <location>
        <begin position="78"/>
        <end position="267"/>
    </location>
</feature>
<comment type="similarity">
    <text evidence="8">Belongs to the binding-protein-dependent transport system permease family.</text>
</comment>
<dbReference type="PANTHER" id="PTHR43386:SF1">
    <property type="entry name" value="D,D-DIPEPTIDE TRANSPORT SYSTEM PERMEASE PROTEIN DDPC-RELATED"/>
    <property type="match status" value="1"/>
</dbReference>
<feature type="transmembrane region" description="Helical" evidence="8">
    <location>
        <begin position="198"/>
        <end position="224"/>
    </location>
</feature>